<proteinExistence type="predicted"/>
<gene>
    <name evidence="1" type="ORF">GCM10017667_52080</name>
</gene>
<keyword evidence="2" id="KW-1185">Reference proteome</keyword>
<evidence type="ECO:0008006" key="3">
    <source>
        <dbReference type="Google" id="ProtNLM"/>
    </source>
</evidence>
<name>A0A919BS65_STRFL</name>
<reference evidence="1" key="2">
    <citation type="submission" date="2020-09" db="EMBL/GenBank/DDBJ databases">
        <authorList>
            <person name="Sun Q."/>
            <person name="Ohkuma M."/>
        </authorList>
    </citation>
    <scope>NUCLEOTIDE SEQUENCE</scope>
    <source>
        <strain evidence="1">JCM 4122</strain>
    </source>
</reference>
<evidence type="ECO:0000313" key="2">
    <source>
        <dbReference type="Proteomes" id="UP000632849"/>
    </source>
</evidence>
<accession>A0A919BS65</accession>
<dbReference type="EMBL" id="BNBE01000002">
    <property type="protein sequence ID" value="GHG12267.1"/>
    <property type="molecule type" value="Genomic_DNA"/>
</dbReference>
<dbReference type="AlphaFoldDB" id="A0A919BS65"/>
<protein>
    <recommendedName>
        <fullName evidence="3">DUF4034 domain-containing protein</fullName>
    </recommendedName>
</protein>
<comment type="caution">
    <text evidence="1">The sequence shown here is derived from an EMBL/GenBank/DDBJ whole genome shotgun (WGS) entry which is preliminary data.</text>
</comment>
<reference evidence="1" key="1">
    <citation type="journal article" date="2014" name="Int. J. Syst. Evol. Microbiol.">
        <title>Complete genome sequence of Corynebacterium casei LMG S-19264T (=DSM 44701T), isolated from a smear-ripened cheese.</title>
        <authorList>
            <consortium name="US DOE Joint Genome Institute (JGI-PGF)"/>
            <person name="Walter F."/>
            <person name="Albersmeier A."/>
            <person name="Kalinowski J."/>
            <person name="Ruckert C."/>
        </authorList>
    </citation>
    <scope>NUCLEOTIDE SEQUENCE</scope>
    <source>
        <strain evidence="1">JCM 4122</strain>
    </source>
</reference>
<dbReference type="RefSeq" id="WP_229915617.1">
    <property type="nucleotide sequence ID" value="NZ_BNBE01000002.1"/>
</dbReference>
<dbReference type="Proteomes" id="UP000632849">
    <property type="component" value="Unassembled WGS sequence"/>
</dbReference>
<evidence type="ECO:0000313" key="1">
    <source>
        <dbReference type="EMBL" id="GHG12267.1"/>
    </source>
</evidence>
<organism evidence="1 2">
    <name type="scientific">Streptomyces filamentosus</name>
    <name type="common">Streptomyces roseosporus</name>
    <dbReference type="NCBI Taxonomy" id="67294"/>
    <lineage>
        <taxon>Bacteria</taxon>
        <taxon>Bacillati</taxon>
        <taxon>Actinomycetota</taxon>
        <taxon>Actinomycetes</taxon>
        <taxon>Kitasatosporales</taxon>
        <taxon>Streptomycetaceae</taxon>
        <taxon>Streptomyces</taxon>
    </lineage>
</organism>
<sequence>MSPRPAFDRNPAFDDGPLRKVVEDAAMGRWEGARELLAATGADWDRRVFRLQVLARAGVRLTFADTWAQAEPRSPHALALLAHVQALRSMADGRARGRSEAMERAWEACDAAADALPPDPSPYIVMLALLRFHSPDRDPAWRATVRQVWEQVEQRDRWSREAHHELLTYMFPAWHGTGGEMFHWAQERCAQAPQGLPLHVLPLVALAESHRQRMKKDGHRYGLTVHPWTDNPSTWQAWDNWWAYRAPTRLHAGFHEDANYLAHALSFANRHREAAEVFDAIGPYATDVPWSYCGDARTLFSRHRGWAVKASAPYPHRR</sequence>